<dbReference type="CDD" id="cd19071">
    <property type="entry name" value="AKR_AKR1-5-like"/>
    <property type="match status" value="1"/>
</dbReference>
<keyword evidence="3" id="KW-0560">Oxidoreductase</keyword>
<dbReference type="InterPro" id="IPR018170">
    <property type="entry name" value="Aldo/ket_reductase_CS"/>
</dbReference>
<keyword evidence="12" id="KW-1185">Reference proteome</keyword>
<protein>
    <recommendedName>
        <fullName evidence="2">D-xylose reductase [NAD(P)H]</fullName>
        <ecNumber evidence="2">1.1.1.307</ecNumber>
    </recommendedName>
</protein>
<dbReference type="EC" id="1.1.1.307" evidence="2"/>
<comment type="function">
    <text evidence="4">Catalyzes the initial reaction in the xylose utilization pathway by reducing D-xylose into xylitol. Xylose is a major component of hemicelluloses such as xylan. Most fungi utilize D-xylose via three enzymatic reactions, xylose reductase (XR), xylitol dehydrogenase (XDH), and xylulokinase, to form xylulose 5-phosphate, which enters pentose phosphate pathway.</text>
</comment>
<evidence type="ECO:0000256" key="1">
    <source>
        <dbReference type="ARBA" id="ARBA00007905"/>
    </source>
</evidence>
<gene>
    <name evidence="11" type="ORF">PISL3812_04259</name>
</gene>
<sequence length="281" mass="31027">MSTLSTSDLLPLRNSRKRIPRLGFGTHETGPQSVQATLTALKAGYRLIDTAQFYRNETEVGQAVAQSGIDRDDVFITTKIMTPAGSPEATYQKVVDSVNKIAGSDGYVDLFLIHSSSSGPAGRKQLWQALERLFHEGRTKSIGVSNYGVQHIEEMKAYAKVWPPDVNQIELHPWCQQRRIERYCKSNGIVVQAYCPLVRGNKANDPTLVGLGKKYKKTTAQVLVRYALQKGWVPLPKSGTPERIIANADVYDFEISKDDMATLDSLDQGDAGAVLEAVIDD</sequence>
<feature type="active site" description="Proton donor" evidence="7">
    <location>
        <position position="54"/>
    </location>
</feature>
<evidence type="ECO:0000256" key="7">
    <source>
        <dbReference type="PIRSR" id="PIRSR000097-1"/>
    </source>
</evidence>
<dbReference type="InterPro" id="IPR023210">
    <property type="entry name" value="NADP_OxRdtase_dom"/>
</dbReference>
<dbReference type="InterPro" id="IPR036812">
    <property type="entry name" value="NAD(P)_OxRdtase_dom_sf"/>
</dbReference>
<dbReference type="InterPro" id="IPR020471">
    <property type="entry name" value="AKR"/>
</dbReference>
<dbReference type="EMBL" id="CVMT01000003">
    <property type="protein sequence ID" value="CRG87242.1"/>
    <property type="molecule type" value="Genomic_DNA"/>
</dbReference>
<feature type="domain" description="NADP-dependent oxidoreductase" evidence="10">
    <location>
        <begin position="22"/>
        <end position="267"/>
    </location>
</feature>
<dbReference type="Pfam" id="PF00248">
    <property type="entry name" value="Aldo_ket_red"/>
    <property type="match status" value="1"/>
</dbReference>
<dbReference type="FunFam" id="3.20.20.100:FF:000015">
    <property type="entry name" value="Oxidoreductase, aldo/keto reductase family"/>
    <property type="match status" value="1"/>
</dbReference>
<name>A0A0U1LVX1_TALIS</name>
<evidence type="ECO:0000256" key="6">
    <source>
        <dbReference type="ARBA" id="ARBA00049485"/>
    </source>
</evidence>
<evidence type="ECO:0000256" key="5">
    <source>
        <dbReference type="ARBA" id="ARBA00047534"/>
    </source>
</evidence>
<dbReference type="PROSITE" id="PS00798">
    <property type="entry name" value="ALDOKETO_REDUCTASE_1"/>
    <property type="match status" value="1"/>
</dbReference>
<evidence type="ECO:0000256" key="2">
    <source>
        <dbReference type="ARBA" id="ARBA00012845"/>
    </source>
</evidence>
<reference evidence="11 12" key="1">
    <citation type="submission" date="2015-04" db="EMBL/GenBank/DDBJ databases">
        <authorList>
            <person name="Syromyatnikov M.Y."/>
            <person name="Popov V.N."/>
        </authorList>
    </citation>
    <scope>NUCLEOTIDE SEQUENCE [LARGE SCALE GENOMIC DNA]</scope>
    <source>
        <strain evidence="11">WF-38-12</strain>
    </source>
</reference>
<feature type="binding site" evidence="8">
    <location>
        <position position="114"/>
    </location>
    <ligand>
        <name>substrate</name>
    </ligand>
</feature>
<dbReference type="PANTHER" id="PTHR43827">
    <property type="entry name" value="2,5-DIKETO-D-GLUCONIC ACID REDUCTASE"/>
    <property type="match status" value="1"/>
</dbReference>
<accession>A0A0U1LVX1</accession>
<dbReference type="AlphaFoldDB" id="A0A0U1LVX1"/>
<comment type="catalytic activity">
    <reaction evidence="5">
        <text>xylitol + NADP(+) = D-xylose + NADPH + H(+)</text>
        <dbReference type="Rhea" id="RHEA:27445"/>
        <dbReference type="ChEBI" id="CHEBI:15378"/>
        <dbReference type="ChEBI" id="CHEBI:17151"/>
        <dbReference type="ChEBI" id="CHEBI:53455"/>
        <dbReference type="ChEBI" id="CHEBI:57783"/>
        <dbReference type="ChEBI" id="CHEBI:58349"/>
        <dbReference type="EC" id="1.1.1.307"/>
    </reaction>
</comment>
<evidence type="ECO:0000256" key="9">
    <source>
        <dbReference type="PIRSR" id="PIRSR000097-3"/>
    </source>
</evidence>
<organism evidence="11 12">
    <name type="scientific">Talaromyces islandicus</name>
    <name type="common">Penicillium islandicum</name>
    <dbReference type="NCBI Taxonomy" id="28573"/>
    <lineage>
        <taxon>Eukaryota</taxon>
        <taxon>Fungi</taxon>
        <taxon>Dikarya</taxon>
        <taxon>Ascomycota</taxon>
        <taxon>Pezizomycotina</taxon>
        <taxon>Eurotiomycetes</taxon>
        <taxon>Eurotiomycetidae</taxon>
        <taxon>Eurotiales</taxon>
        <taxon>Trichocomaceae</taxon>
        <taxon>Talaromyces</taxon>
        <taxon>Talaromyces sect. Islandici</taxon>
    </lineage>
</organism>
<dbReference type="Proteomes" id="UP000054383">
    <property type="component" value="Unassembled WGS sequence"/>
</dbReference>
<proteinExistence type="inferred from homology"/>
<dbReference type="SUPFAM" id="SSF51430">
    <property type="entry name" value="NAD(P)-linked oxidoreductase"/>
    <property type="match status" value="1"/>
</dbReference>
<dbReference type="PANTHER" id="PTHR43827:SF13">
    <property type="entry name" value="ALDO_KETO REDUCTASE FAMILY PROTEIN"/>
    <property type="match status" value="1"/>
</dbReference>
<comment type="similarity">
    <text evidence="1">Belongs to the aldo/keto reductase family.</text>
</comment>
<dbReference type="PRINTS" id="PR00069">
    <property type="entry name" value="ALDKETRDTASE"/>
</dbReference>
<dbReference type="OrthoDB" id="416253at2759"/>
<evidence type="ECO:0000256" key="3">
    <source>
        <dbReference type="ARBA" id="ARBA00023002"/>
    </source>
</evidence>
<dbReference type="GO" id="GO:0016491">
    <property type="term" value="F:oxidoreductase activity"/>
    <property type="evidence" value="ECO:0007669"/>
    <property type="project" value="UniProtKB-KW"/>
</dbReference>
<dbReference type="PIRSF" id="PIRSF000097">
    <property type="entry name" value="AKR"/>
    <property type="match status" value="1"/>
</dbReference>
<evidence type="ECO:0000313" key="12">
    <source>
        <dbReference type="Proteomes" id="UP000054383"/>
    </source>
</evidence>
<dbReference type="STRING" id="28573.A0A0U1LVX1"/>
<evidence type="ECO:0000256" key="8">
    <source>
        <dbReference type="PIRSR" id="PIRSR000097-2"/>
    </source>
</evidence>
<feature type="site" description="Lowers pKa of active site Tyr" evidence="9">
    <location>
        <position position="79"/>
    </location>
</feature>
<evidence type="ECO:0000313" key="11">
    <source>
        <dbReference type="EMBL" id="CRG87242.1"/>
    </source>
</evidence>
<evidence type="ECO:0000256" key="4">
    <source>
        <dbReference type="ARBA" id="ARBA00025065"/>
    </source>
</evidence>
<dbReference type="PROSITE" id="PS00062">
    <property type="entry name" value="ALDOKETO_REDUCTASE_2"/>
    <property type="match status" value="1"/>
</dbReference>
<dbReference type="OMA" id="YCLQKNW"/>
<dbReference type="Gene3D" id="3.20.20.100">
    <property type="entry name" value="NADP-dependent oxidoreductase domain"/>
    <property type="match status" value="1"/>
</dbReference>
<comment type="catalytic activity">
    <reaction evidence="6">
        <text>xylitol + NAD(+) = D-xylose + NADH + H(+)</text>
        <dbReference type="Rhea" id="RHEA:27441"/>
        <dbReference type="ChEBI" id="CHEBI:15378"/>
        <dbReference type="ChEBI" id="CHEBI:17151"/>
        <dbReference type="ChEBI" id="CHEBI:53455"/>
        <dbReference type="ChEBI" id="CHEBI:57540"/>
        <dbReference type="ChEBI" id="CHEBI:57945"/>
        <dbReference type="EC" id="1.1.1.307"/>
    </reaction>
</comment>
<evidence type="ECO:0000259" key="10">
    <source>
        <dbReference type="Pfam" id="PF00248"/>
    </source>
</evidence>